<evidence type="ECO:0000256" key="1">
    <source>
        <dbReference type="ARBA" id="ARBA00008023"/>
    </source>
</evidence>
<evidence type="ECO:0000256" key="8">
    <source>
        <dbReference type="RuleBase" id="RU003781"/>
    </source>
</evidence>
<comment type="catalytic activity">
    <reaction evidence="7">
        <text>XTP + H2O = XMP + diphosphate + H(+)</text>
        <dbReference type="Rhea" id="RHEA:28610"/>
        <dbReference type="ChEBI" id="CHEBI:15377"/>
        <dbReference type="ChEBI" id="CHEBI:15378"/>
        <dbReference type="ChEBI" id="CHEBI:33019"/>
        <dbReference type="ChEBI" id="CHEBI:57464"/>
        <dbReference type="ChEBI" id="CHEBI:61314"/>
        <dbReference type="EC" id="3.6.1.66"/>
    </reaction>
</comment>
<dbReference type="RefSeq" id="WP_334314626.1">
    <property type="nucleotide sequence ID" value="NZ_CP065938.1"/>
</dbReference>
<evidence type="ECO:0000256" key="5">
    <source>
        <dbReference type="ARBA" id="ARBA00022842"/>
    </source>
</evidence>
<dbReference type="PANTHER" id="PTHR11067:SF9">
    <property type="entry name" value="INOSINE TRIPHOSPHATE PYROPHOSPHATASE"/>
    <property type="match status" value="1"/>
</dbReference>
<feature type="binding site" evidence="7">
    <location>
        <begin position="185"/>
        <end position="186"/>
    </location>
    <ligand>
        <name>substrate</name>
    </ligand>
</feature>
<evidence type="ECO:0000256" key="4">
    <source>
        <dbReference type="ARBA" id="ARBA00022801"/>
    </source>
</evidence>
<protein>
    <recommendedName>
        <fullName evidence="7">dITP/XTP pyrophosphatase</fullName>
        <ecNumber evidence="7">3.6.1.66</ecNumber>
    </recommendedName>
    <alternativeName>
        <fullName evidence="7">Non-canonical purine NTP pyrophosphatase</fullName>
    </alternativeName>
    <alternativeName>
        <fullName evidence="7">Non-standard purine NTP pyrophosphatase</fullName>
    </alternativeName>
    <alternativeName>
        <fullName evidence="7">Nucleoside-triphosphate diphosphatase</fullName>
    </alternativeName>
    <alternativeName>
        <fullName evidence="7">Nucleoside-triphosphate pyrophosphatase</fullName>
        <shortName evidence="7">NTPase</shortName>
    </alternativeName>
</protein>
<name>A0ABY5XZ72_9BACT</name>
<dbReference type="EMBL" id="CP065938">
    <property type="protein sequence ID" value="UWX05065.1"/>
    <property type="molecule type" value="Genomic_DNA"/>
</dbReference>
<dbReference type="CDD" id="cd00515">
    <property type="entry name" value="HAM1"/>
    <property type="match status" value="1"/>
</dbReference>
<dbReference type="HAMAP" id="MF_01405">
    <property type="entry name" value="Non_canon_purine_NTPase"/>
    <property type="match status" value="1"/>
</dbReference>
<gene>
    <name evidence="9" type="primary">rdgB</name>
    <name evidence="9" type="ORF">JBF11_06175</name>
</gene>
<keyword evidence="10" id="KW-1185">Reference proteome</keyword>
<feature type="binding site" evidence="7">
    <location>
        <position position="180"/>
    </location>
    <ligand>
        <name>substrate</name>
    </ligand>
</feature>
<keyword evidence="5 7" id="KW-0460">Magnesium</keyword>
<keyword evidence="2 7" id="KW-0479">Metal-binding</keyword>
<keyword evidence="4 7" id="KW-0378">Hydrolase</keyword>
<dbReference type="InterPro" id="IPR029001">
    <property type="entry name" value="ITPase-like_fam"/>
</dbReference>
<organism evidence="9 10">
    <name type="scientific">Taurinivorans muris</name>
    <dbReference type="NCBI Taxonomy" id="2787751"/>
    <lineage>
        <taxon>Bacteria</taxon>
        <taxon>Pseudomonadati</taxon>
        <taxon>Thermodesulfobacteriota</taxon>
        <taxon>Desulfovibrionia</taxon>
        <taxon>Desulfovibrionales</taxon>
        <taxon>Desulfovibrionaceae</taxon>
        <taxon>Taurinivorans</taxon>
    </lineage>
</organism>
<keyword evidence="6 7" id="KW-0546">Nucleotide metabolism</keyword>
<feature type="active site" description="Proton acceptor" evidence="7">
    <location>
        <position position="68"/>
    </location>
</feature>
<dbReference type="Proteomes" id="UP001058120">
    <property type="component" value="Chromosome"/>
</dbReference>
<dbReference type="Pfam" id="PF01725">
    <property type="entry name" value="Ham1p_like"/>
    <property type="match status" value="1"/>
</dbReference>
<evidence type="ECO:0000313" key="9">
    <source>
        <dbReference type="EMBL" id="UWX05065.1"/>
    </source>
</evidence>
<dbReference type="EC" id="3.6.1.66" evidence="7"/>
<dbReference type="Gene3D" id="3.90.950.10">
    <property type="match status" value="1"/>
</dbReference>
<evidence type="ECO:0000256" key="3">
    <source>
        <dbReference type="ARBA" id="ARBA00022741"/>
    </source>
</evidence>
<dbReference type="PANTHER" id="PTHR11067">
    <property type="entry name" value="INOSINE TRIPHOSPHATE PYROPHOSPHATASE/HAM1 PROTEIN"/>
    <property type="match status" value="1"/>
</dbReference>
<dbReference type="NCBIfam" id="TIGR00042">
    <property type="entry name" value="RdgB/HAM1 family non-canonical purine NTP pyrophosphatase"/>
    <property type="match status" value="1"/>
</dbReference>
<comment type="similarity">
    <text evidence="1 7 8">Belongs to the HAM1 NTPase family.</text>
</comment>
<keyword evidence="3 7" id="KW-0547">Nucleotide-binding</keyword>
<sequence length="201" mass="22629">MEKVIIATKNKGKLAELEEPLNAFGFCVETLPFGYPEIEENGESFEENALIKARYVCKDLKCIAIADDSGLCVDYLQGEPGIFSARYANDYPLLEGETKDQANNRKLLDKMKNVPMEKRRCAFHCAMAAVFPDGKEIIAHETWEGRLLFEERGKNGFGYDPLFFDEELKCTGAEMEKSVKMGRSHRAKALQAVIEAFGNLK</sequence>
<accession>A0ABY5XZ72</accession>
<evidence type="ECO:0000256" key="2">
    <source>
        <dbReference type="ARBA" id="ARBA00022723"/>
    </source>
</evidence>
<feature type="binding site" evidence="7">
    <location>
        <begin position="157"/>
        <end position="160"/>
    </location>
    <ligand>
        <name>substrate</name>
    </ligand>
</feature>
<reference evidence="9" key="1">
    <citation type="submission" date="2020-12" db="EMBL/GenBank/DDBJ databases">
        <title>Taurinivorans muris gen. nov., sp. nov., fundamental and realized metabolic niche of a ubiquitous sulfidogenic bacterium in the murine intestine.</title>
        <authorList>
            <person name="Ye H."/>
            <person name="Hanson B.T."/>
            <person name="Loy A."/>
        </authorList>
    </citation>
    <scope>NUCLEOTIDE SEQUENCE</scope>
    <source>
        <strain evidence="9">LT0009</strain>
    </source>
</reference>
<dbReference type="InterPro" id="IPR020922">
    <property type="entry name" value="dITP/XTP_pyrophosphatase"/>
</dbReference>
<comment type="cofactor">
    <cofactor evidence="7">
        <name>Mg(2+)</name>
        <dbReference type="ChEBI" id="CHEBI:18420"/>
    </cofactor>
    <text evidence="7">Binds 1 Mg(2+) ion per subunit.</text>
</comment>
<proteinExistence type="inferred from homology"/>
<comment type="function">
    <text evidence="7">Pyrophosphatase that catalyzes the hydrolysis of nucleoside triphosphates to their monophosphate derivatives, with a high preference for the non-canonical purine nucleotides XTP (xanthosine triphosphate), dITP (deoxyinosine triphosphate) and ITP. Seems to function as a house-cleaning enzyme that removes non-canonical purine nucleotides from the nucleotide pool, thus preventing their incorporation into DNA/RNA and avoiding chromosomal lesions.</text>
</comment>
<feature type="binding site" evidence="7">
    <location>
        <position position="69"/>
    </location>
    <ligand>
        <name>substrate</name>
    </ligand>
</feature>
<dbReference type="InterPro" id="IPR002637">
    <property type="entry name" value="RdgB/HAM1"/>
</dbReference>
<comment type="catalytic activity">
    <reaction evidence="7">
        <text>dITP + H2O = dIMP + diphosphate + H(+)</text>
        <dbReference type="Rhea" id="RHEA:28342"/>
        <dbReference type="ChEBI" id="CHEBI:15377"/>
        <dbReference type="ChEBI" id="CHEBI:15378"/>
        <dbReference type="ChEBI" id="CHEBI:33019"/>
        <dbReference type="ChEBI" id="CHEBI:61194"/>
        <dbReference type="ChEBI" id="CHEBI:61382"/>
        <dbReference type="EC" id="3.6.1.66"/>
    </reaction>
</comment>
<comment type="catalytic activity">
    <reaction evidence="7">
        <text>ITP + H2O = IMP + diphosphate + H(+)</text>
        <dbReference type="Rhea" id="RHEA:29399"/>
        <dbReference type="ChEBI" id="CHEBI:15377"/>
        <dbReference type="ChEBI" id="CHEBI:15378"/>
        <dbReference type="ChEBI" id="CHEBI:33019"/>
        <dbReference type="ChEBI" id="CHEBI:58053"/>
        <dbReference type="ChEBI" id="CHEBI:61402"/>
        <dbReference type="EC" id="3.6.1.66"/>
    </reaction>
</comment>
<dbReference type="SUPFAM" id="SSF52972">
    <property type="entry name" value="ITPase-like"/>
    <property type="match status" value="1"/>
</dbReference>
<evidence type="ECO:0000313" key="10">
    <source>
        <dbReference type="Proteomes" id="UP001058120"/>
    </source>
</evidence>
<comment type="subunit">
    <text evidence="7">Homodimer.</text>
</comment>
<feature type="binding site" evidence="7">
    <location>
        <position position="39"/>
    </location>
    <ligand>
        <name>Mg(2+)</name>
        <dbReference type="ChEBI" id="CHEBI:18420"/>
    </ligand>
</feature>
<feature type="binding site" evidence="7">
    <location>
        <begin position="8"/>
        <end position="13"/>
    </location>
    <ligand>
        <name>substrate</name>
    </ligand>
</feature>
<evidence type="ECO:0000256" key="7">
    <source>
        <dbReference type="HAMAP-Rule" id="MF_01405"/>
    </source>
</evidence>
<evidence type="ECO:0000256" key="6">
    <source>
        <dbReference type="ARBA" id="ARBA00023080"/>
    </source>
</evidence>
<feature type="binding site" evidence="7">
    <location>
        <position position="68"/>
    </location>
    <ligand>
        <name>Mg(2+)</name>
        <dbReference type="ChEBI" id="CHEBI:18420"/>
    </ligand>
</feature>